<feature type="topological domain" description="Cytoplasmic" evidence="9">
    <location>
        <begin position="400"/>
        <end position="412"/>
    </location>
</feature>
<dbReference type="GO" id="GO:0042931">
    <property type="term" value="F:enterobactin transmembrane transporter activity"/>
    <property type="evidence" value="ECO:0007669"/>
    <property type="project" value="InterPro"/>
</dbReference>
<name>A0A090V3N2_PSEVU</name>
<comment type="function">
    <text evidence="9">Component of an export pathway for enterobactin.</text>
</comment>
<feature type="topological domain" description="Periplasmic" evidence="9">
    <location>
        <begin position="240"/>
        <end position="256"/>
    </location>
</feature>
<feature type="topological domain" description="Cytoplasmic" evidence="9">
    <location>
        <begin position="278"/>
        <end position="287"/>
    </location>
</feature>
<dbReference type="PROSITE" id="PS50850">
    <property type="entry name" value="MFS"/>
    <property type="match status" value="1"/>
</dbReference>
<feature type="topological domain" description="Periplasmic" evidence="9">
    <location>
        <position position="378"/>
    </location>
</feature>
<dbReference type="SUPFAM" id="SSF103473">
    <property type="entry name" value="MFS general substrate transporter"/>
    <property type="match status" value="1"/>
</dbReference>
<feature type="topological domain" description="Periplasmic" evidence="9">
    <location>
        <begin position="105"/>
        <end position="109"/>
    </location>
</feature>
<comment type="caution">
    <text evidence="12">The sequence shown here is derived from an EMBL/GenBank/DDBJ whole genome shotgun (WGS) entry which is preliminary data.</text>
</comment>
<evidence type="ECO:0000256" key="2">
    <source>
        <dbReference type="ARBA" id="ARBA00022448"/>
    </source>
</evidence>
<evidence type="ECO:0000256" key="3">
    <source>
        <dbReference type="ARBA" id="ARBA00022475"/>
    </source>
</evidence>
<dbReference type="AlphaFoldDB" id="A0A090V3N2"/>
<dbReference type="InterPro" id="IPR023722">
    <property type="entry name" value="Enterobactin_exp_EntS"/>
</dbReference>
<dbReference type="Pfam" id="PF07690">
    <property type="entry name" value="MFS_1"/>
    <property type="match status" value="1"/>
</dbReference>
<dbReference type="STRING" id="1115515.EV102420_12_02450"/>
<evidence type="ECO:0000259" key="11">
    <source>
        <dbReference type="PROSITE" id="PS50850"/>
    </source>
</evidence>
<feature type="topological domain" description="Cytoplasmic" evidence="9">
    <location>
        <begin position="77"/>
        <end position="83"/>
    </location>
</feature>
<feature type="transmembrane region" description="Helical" evidence="10">
    <location>
        <begin position="262"/>
        <end position="282"/>
    </location>
</feature>
<evidence type="ECO:0000256" key="1">
    <source>
        <dbReference type="ARBA" id="ARBA00004651"/>
    </source>
</evidence>
<keyword evidence="5 9" id="KW-0812">Transmembrane</keyword>
<feature type="domain" description="Major facilitator superfamily (MFS) profile" evidence="11">
    <location>
        <begin position="18"/>
        <end position="403"/>
    </location>
</feature>
<dbReference type="RefSeq" id="WP_042391922.1">
    <property type="nucleotide sequence ID" value="NZ_BBMZ01000012.1"/>
</dbReference>
<accession>A0A090V3N2</accession>
<evidence type="ECO:0000256" key="10">
    <source>
        <dbReference type="SAM" id="Phobius"/>
    </source>
</evidence>
<feature type="transmembrane region" description="Helical" evidence="10">
    <location>
        <begin position="21"/>
        <end position="42"/>
    </location>
</feature>
<dbReference type="CDD" id="cd06173">
    <property type="entry name" value="MFS_MefA_like"/>
    <property type="match status" value="1"/>
</dbReference>
<evidence type="ECO:0000256" key="6">
    <source>
        <dbReference type="ARBA" id="ARBA00022989"/>
    </source>
</evidence>
<evidence type="ECO:0000256" key="7">
    <source>
        <dbReference type="ARBA" id="ARBA00023136"/>
    </source>
</evidence>
<evidence type="ECO:0000313" key="13">
    <source>
        <dbReference type="Proteomes" id="UP000029462"/>
    </source>
</evidence>
<organism evidence="12 13">
    <name type="scientific">Pseudescherichia vulneris NBRC 102420</name>
    <dbReference type="NCBI Taxonomy" id="1115515"/>
    <lineage>
        <taxon>Bacteria</taxon>
        <taxon>Pseudomonadati</taxon>
        <taxon>Pseudomonadota</taxon>
        <taxon>Gammaproteobacteria</taxon>
        <taxon>Enterobacterales</taxon>
        <taxon>Enterobacteriaceae</taxon>
        <taxon>Pseudescherichia</taxon>
    </lineage>
</organism>
<dbReference type="Gene3D" id="1.20.1250.20">
    <property type="entry name" value="MFS general substrate transporter like domains"/>
    <property type="match status" value="1"/>
</dbReference>
<keyword evidence="7 9" id="KW-0472">Membrane</keyword>
<feature type="topological domain" description="Periplasmic" evidence="9">
    <location>
        <position position="178"/>
    </location>
</feature>
<evidence type="ECO:0000256" key="5">
    <source>
        <dbReference type="ARBA" id="ARBA00022692"/>
    </source>
</evidence>
<feature type="transmembrane region" description="Helical" evidence="10">
    <location>
        <begin position="219"/>
        <end position="242"/>
    </location>
</feature>
<keyword evidence="6 9" id="KW-1133">Transmembrane helix</keyword>
<feature type="transmembrane region" description="Helical" evidence="10">
    <location>
        <begin position="111"/>
        <end position="135"/>
    </location>
</feature>
<dbReference type="PANTHER" id="PTHR23513">
    <property type="entry name" value="INTEGRAL MEMBRANE EFFLUX PROTEIN-RELATED"/>
    <property type="match status" value="1"/>
</dbReference>
<evidence type="ECO:0000256" key="4">
    <source>
        <dbReference type="ARBA" id="ARBA00022519"/>
    </source>
</evidence>
<evidence type="ECO:0000313" key="12">
    <source>
        <dbReference type="EMBL" id="GAL58738.1"/>
    </source>
</evidence>
<dbReference type="InterPro" id="IPR036259">
    <property type="entry name" value="MFS_trans_sf"/>
</dbReference>
<dbReference type="InterPro" id="IPR020846">
    <property type="entry name" value="MFS_dom"/>
</dbReference>
<dbReference type="EMBL" id="BBMZ01000012">
    <property type="protein sequence ID" value="GAL58738.1"/>
    <property type="molecule type" value="Genomic_DNA"/>
</dbReference>
<dbReference type="PANTHER" id="PTHR23513:SF9">
    <property type="entry name" value="ENTEROBACTIN EXPORTER ENTS"/>
    <property type="match status" value="1"/>
</dbReference>
<feature type="topological domain" description="Cytoplasmic" evidence="9">
    <location>
        <begin position="131"/>
        <end position="156"/>
    </location>
</feature>
<reference evidence="12 13" key="1">
    <citation type="submission" date="2014-09" db="EMBL/GenBank/DDBJ databases">
        <title>Whole genome shotgun sequence of Escherichia vulneris NBRC 102420.</title>
        <authorList>
            <person name="Yoshida Y."/>
            <person name="Hosoyama A."/>
            <person name="Tsuchikane K."/>
            <person name="Ohji S."/>
            <person name="Ichikawa N."/>
            <person name="Kimura A."/>
            <person name="Yamazoe A."/>
            <person name="Ezaki T."/>
            <person name="Fujita N."/>
        </authorList>
    </citation>
    <scope>NUCLEOTIDE SEQUENCE [LARGE SCALE GENOMIC DNA]</scope>
    <source>
        <strain evidence="12 13">NBRC 102420</strain>
    </source>
</reference>
<comment type="subcellular location">
    <subcellularLocation>
        <location evidence="9">Cell inner membrane</location>
        <topology evidence="9">Multi-pass membrane protein</topology>
    </subcellularLocation>
    <subcellularLocation>
        <location evidence="1">Cell membrane</location>
        <topology evidence="1">Multi-pass membrane protein</topology>
    </subcellularLocation>
</comment>
<comment type="similarity">
    <text evidence="8">Belongs to the major facilitator superfamily. Drug:H(+) antiporter-3 (DHA3) (TC 2.A.1.21) family.</text>
</comment>
<gene>
    <name evidence="9 12" type="primary">entS</name>
    <name evidence="12" type="ORF">EV102420_12_02450</name>
</gene>
<feature type="topological domain" description="Cytoplasmic" evidence="9">
    <location>
        <begin position="1"/>
        <end position="21"/>
    </location>
</feature>
<feature type="topological domain" description="Periplasmic" evidence="9">
    <location>
        <begin position="308"/>
        <end position="313"/>
    </location>
</feature>
<feature type="transmembrane region" description="Helical" evidence="10">
    <location>
        <begin position="54"/>
        <end position="74"/>
    </location>
</feature>
<keyword evidence="2 9" id="KW-0813">Transport</keyword>
<dbReference type="HAMAP" id="MF_01436">
    <property type="entry name" value="MFS_EntS"/>
    <property type="match status" value="1"/>
</dbReference>
<feature type="transmembrane region" description="Helical" evidence="10">
    <location>
        <begin position="86"/>
        <end position="105"/>
    </location>
</feature>
<protein>
    <recommendedName>
        <fullName evidence="9">Enterobactin exporter EntS</fullName>
    </recommendedName>
</protein>
<feature type="topological domain" description="Cytoplasmic" evidence="9">
    <location>
        <begin position="200"/>
        <end position="218"/>
    </location>
</feature>
<dbReference type="OrthoDB" id="7283966at2"/>
<keyword evidence="13" id="KW-1185">Reference proteome</keyword>
<dbReference type="GO" id="GO:0005886">
    <property type="term" value="C:plasma membrane"/>
    <property type="evidence" value="ECO:0007669"/>
    <property type="project" value="UniProtKB-SubCell"/>
</dbReference>
<feature type="topological domain" description="Cytoplasmic" evidence="9">
    <location>
        <begin position="337"/>
        <end position="356"/>
    </location>
</feature>
<keyword evidence="4 9" id="KW-0997">Cell inner membrane</keyword>
<sequence>MTRQSWLINVSLLRTHPAFRAVFIARFISIVSLGLLGVAVPVQIQALTHSSWRVGLAVTLTGGAMFVGLMVGGVLADRYERKRLILLARGTCGIGFIGLCLNAALPEPSLLAIYLLGLWDGFFGALGVTALLAATPALVGRENLMQAGAITMLTVRLGSVISPMLGGLLLASGGVVWNYALAAAGTFITTLTLLRLPQLPPPPQPREHPLKSLLAAFRFLLRSPLIGGIALLGGLLTMASAVRVLYPALAMHWQMSAAEIGILYAALPLGAAVGALTSGNLVQRPRPGAIILFSTLGAFIAIALFSLMPVWPLGVLFLALAGWLSAISSLLQYTLLQTQTPEAMLGRINGLWTAQNVTGDAIGAALLGGMSVAMTPAASASVGGAVLAVTGAVLILLLGELRRFHHSPPVDA</sequence>
<comment type="similarity">
    <text evidence="9">Belongs to the major facilitator superfamily. EntS (TC 2.A.1.38) family.</text>
</comment>
<dbReference type="Proteomes" id="UP000029462">
    <property type="component" value="Unassembled WGS sequence"/>
</dbReference>
<dbReference type="InterPro" id="IPR011701">
    <property type="entry name" value="MFS"/>
</dbReference>
<proteinExistence type="inferred from homology"/>
<feature type="transmembrane region" description="Helical" evidence="10">
    <location>
        <begin position="314"/>
        <end position="336"/>
    </location>
</feature>
<dbReference type="eggNOG" id="COG0477">
    <property type="taxonomic scope" value="Bacteria"/>
</dbReference>
<keyword evidence="3 9" id="KW-1003">Cell membrane</keyword>
<evidence type="ECO:0000256" key="9">
    <source>
        <dbReference type="HAMAP-Rule" id="MF_01436"/>
    </source>
</evidence>
<feature type="transmembrane region" description="Helical" evidence="10">
    <location>
        <begin position="289"/>
        <end position="308"/>
    </location>
</feature>
<dbReference type="NCBIfam" id="NF007792">
    <property type="entry name" value="PRK10489.1"/>
    <property type="match status" value="1"/>
</dbReference>
<feature type="transmembrane region" description="Helical" evidence="10">
    <location>
        <begin position="147"/>
        <end position="170"/>
    </location>
</feature>
<evidence type="ECO:0000256" key="8">
    <source>
        <dbReference type="ARBA" id="ARBA00038075"/>
    </source>
</evidence>
<feature type="transmembrane region" description="Helical" evidence="10">
    <location>
        <begin position="380"/>
        <end position="399"/>
    </location>
</feature>
<feature type="topological domain" description="Periplasmic" evidence="9">
    <location>
        <begin position="43"/>
        <end position="55"/>
    </location>
</feature>